<evidence type="ECO:0000256" key="8">
    <source>
        <dbReference type="PROSITE-ProRule" id="PRU01393"/>
    </source>
</evidence>
<evidence type="ECO:0000256" key="2">
    <source>
        <dbReference type="ARBA" id="ARBA00009326"/>
    </source>
</evidence>
<evidence type="ECO:0000256" key="7">
    <source>
        <dbReference type="ARBA" id="ARBA00022807"/>
    </source>
</evidence>
<gene>
    <name evidence="10" type="ORF">A4U43_C10F9230</name>
</gene>
<dbReference type="Gene3D" id="3.40.532.10">
    <property type="entry name" value="Peptidase C12, ubiquitin carboxyl-terminal hydrolase"/>
    <property type="match status" value="1"/>
</dbReference>
<dbReference type="InterPro" id="IPR036959">
    <property type="entry name" value="Peptidase_C12_UCH_sf"/>
</dbReference>
<dbReference type="SUPFAM" id="SSF54001">
    <property type="entry name" value="Cysteine proteinases"/>
    <property type="match status" value="1"/>
</dbReference>
<keyword evidence="11" id="KW-1185">Reference proteome</keyword>
<dbReference type="Proteomes" id="UP000243459">
    <property type="component" value="Chromosome 10"/>
</dbReference>
<dbReference type="GO" id="GO:0005737">
    <property type="term" value="C:cytoplasm"/>
    <property type="evidence" value="ECO:0007669"/>
    <property type="project" value="TreeGrafter"/>
</dbReference>
<evidence type="ECO:0000313" key="10">
    <source>
        <dbReference type="EMBL" id="ONK56484.1"/>
    </source>
</evidence>
<dbReference type="GO" id="GO:0016579">
    <property type="term" value="P:protein deubiquitination"/>
    <property type="evidence" value="ECO:0007669"/>
    <property type="project" value="TreeGrafter"/>
</dbReference>
<evidence type="ECO:0000256" key="6">
    <source>
        <dbReference type="ARBA" id="ARBA00022801"/>
    </source>
</evidence>
<keyword evidence="4" id="KW-0645">Protease</keyword>
<dbReference type="EC" id="3.4.19.12" evidence="3"/>
<comment type="similarity">
    <text evidence="2 8">Belongs to the peptidase C12 family.</text>
</comment>
<evidence type="ECO:0000313" key="11">
    <source>
        <dbReference type="Proteomes" id="UP000243459"/>
    </source>
</evidence>
<accession>A0A5P1E1M5</accession>
<sequence>MFFGLSIGRGTVFTISGLPKQLKANIWADIALQISTEKTRGLSRNQRSNPNLFFASQVINKACATQSILSVRMNCPEVDISPQLSAFKEFAKNFPPELKGLAISNHEAIRTAHNNFAKTETVIPSYEEENDNVCHVITYLPVDGVLYELNGMMEGPISLGPCPGGRDDMYWVEMFATESPSKNPSSSSLIRTSPPLLLPIFAGRLTLDFNLSYITNLYRGLRIIEKIRPFLNSEVSKAPDGESSVSQISMSRTKGEFASLSFTDQVNGKLEQGELEENLELEDEEGDVMFVITDEWKDFFEKEAPEERQQVMVLHRRELNFNTGRMHNYARGRMLGWGGNVAAAREMPLKHFNTEISKASCSQFNTHQAHSSATDELAVQGQSTVKNYEPITRRVQ</sequence>
<dbReference type="GO" id="GO:0004843">
    <property type="term" value="F:cysteine-type deubiquitinase activity"/>
    <property type="evidence" value="ECO:0007669"/>
    <property type="project" value="UniProtKB-EC"/>
</dbReference>
<dbReference type="AlphaFoldDB" id="A0A5P1E1M5"/>
<feature type="domain" description="UCH catalytic" evidence="9">
    <location>
        <begin position="1"/>
        <end position="202"/>
    </location>
</feature>
<dbReference type="GO" id="GO:0006511">
    <property type="term" value="P:ubiquitin-dependent protein catabolic process"/>
    <property type="evidence" value="ECO:0007669"/>
    <property type="project" value="InterPro"/>
</dbReference>
<dbReference type="PANTHER" id="PTHR10589:SF16">
    <property type="entry name" value="UBIQUITIN CARBOXYL-TERMINAL HYDROLASE ISOZYME L5"/>
    <property type="match status" value="1"/>
</dbReference>
<dbReference type="Gramene" id="ONK56484">
    <property type="protein sequence ID" value="ONK56484"/>
    <property type="gene ID" value="A4U43_C10F9230"/>
</dbReference>
<dbReference type="PANTHER" id="PTHR10589">
    <property type="entry name" value="UBIQUITIN CARBOXYL-TERMINAL HYDROLASE"/>
    <property type="match status" value="1"/>
</dbReference>
<protein>
    <recommendedName>
        <fullName evidence="3">ubiquitinyl hydrolase 1</fullName>
        <ecNumber evidence="3">3.4.19.12</ecNumber>
    </recommendedName>
</protein>
<organism evidence="10 11">
    <name type="scientific">Asparagus officinalis</name>
    <name type="common">Garden asparagus</name>
    <dbReference type="NCBI Taxonomy" id="4686"/>
    <lineage>
        <taxon>Eukaryota</taxon>
        <taxon>Viridiplantae</taxon>
        <taxon>Streptophyta</taxon>
        <taxon>Embryophyta</taxon>
        <taxon>Tracheophyta</taxon>
        <taxon>Spermatophyta</taxon>
        <taxon>Magnoliopsida</taxon>
        <taxon>Liliopsida</taxon>
        <taxon>Asparagales</taxon>
        <taxon>Asparagaceae</taxon>
        <taxon>Asparagoideae</taxon>
        <taxon>Asparagus</taxon>
    </lineage>
</organism>
<evidence type="ECO:0000259" key="9">
    <source>
        <dbReference type="PROSITE" id="PS52048"/>
    </source>
</evidence>
<dbReference type="PROSITE" id="PS52048">
    <property type="entry name" value="UCH_DOMAIN"/>
    <property type="match status" value="1"/>
</dbReference>
<name>A0A5P1E1M5_ASPOF</name>
<evidence type="ECO:0000256" key="4">
    <source>
        <dbReference type="ARBA" id="ARBA00022670"/>
    </source>
</evidence>
<evidence type="ECO:0000256" key="5">
    <source>
        <dbReference type="ARBA" id="ARBA00022786"/>
    </source>
</evidence>
<dbReference type="EMBL" id="CM007390">
    <property type="protein sequence ID" value="ONK56484.1"/>
    <property type="molecule type" value="Genomic_DNA"/>
</dbReference>
<comment type="catalytic activity">
    <reaction evidence="1">
        <text>Thiol-dependent hydrolysis of ester, thioester, amide, peptide and isopeptide bonds formed by the C-terminal Gly of ubiquitin (a 76-residue protein attached to proteins as an intracellular targeting signal).</text>
        <dbReference type="EC" id="3.4.19.12"/>
    </reaction>
</comment>
<keyword evidence="6" id="KW-0378">Hydrolase</keyword>
<comment type="caution">
    <text evidence="8">Lacks conserved residue(s) required for the propagation of feature annotation.</text>
</comment>
<dbReference type="InterPro" id="IPR038765">
    <property type="entry name" value="Papain-like_cys_pep_sf"/>
</dbReference>
<evidence type="ECO:0000256" key="3">
    <source>
        <dbReference type="ARBA" id="ARBA00012759"/>
    </source>
</evidence>
<dbReference type="Pfam" id="PF01088">
    <property type="entry name" value="Peptidase_C12"/>
    <property type="match status" value="1"/>
</dbReference>
<reference evidence="11" key="1">
    <citation type="journal article" date="2017" name="Nat. Commun.">
        <title>The asparagus genome sheds light on the origin and evolution of a young Y chromosome.</title>
        <authorList>
            <person name="Harkess A."/>
            <person name="Zhou J."/>
            <person name="Xu C."/>
            <person name="Bowers J.E."/>
            <person name="Van der Hulst R."/>
            <person name="Ayyampalayam S."/>
            <person name="Mercati F."/>
            <person name="Riccardi P."/>
            <person name="McKain M.R."/>
            <person name="Kakrana A."/>
            <person name="Tang H."/>
            <person name="Ray J."/>
            <person name="Groenendijk J."/>
            <person name="Arikit S."/>
            <person name="Mathioni S.M."/>
            <person name="Nakano M."/>
            <person name="Shan H."/>
            <person name="Telgmann-Rauber A."/>
            <person name="Kanno A."/>
            <person name="Yue Z."/>
            <person name="Chen H."/>
            <person name="Li W."/>
            <person name="Chen Y."/>
            <person name="Xu X."/>
            <person name="Zhang Y."/>
            <person name="Luo S."/>
            <person name="Chen H."/>
            <person name="Gao J."/>
            <person name="Mao Z."/>
            <person name="Pires J.C."/>
            <person name="Luo M."/>
            <person name="Kudrna D."/>
            <person name="Wing R.A."/>
            <person name="Meyers B.C."/>
            <person name="Yi K."/>
            <person name="Kong H."/>
            <person name="Lavrijsen P."/>
            <person name="Sunseri F."/>
            <person name="Falavigna A."/>
            <person name="Ye Y."/>
            <person name="Leebens-Mack J.H."/>
            <person name="Chen G."/>
        </authorList>
    </citation>
    <scope>NUCLEOTIDE SEQUENCE [LARGE SCALE GENOMIC DNA]</scope>
    <source>
        <strain evidence="11">cv. DH0086</strain>
    </source>
</reference>
<evidence type="ECO:0000256" key="1">
    <source>
        <dbReference type="ARBA" id="ARBA00000707"/>
    </source>
</evidence>
<proteinExistence type="inferred from homology"/>
<keyword evidence="7" id="KW-0788">Thiol protease</keyword>
<keyword evidence="5" id="KW-0833">Ubl conjugation pathway</keyword>
<dbReference type="InterPro" id="IPR001578">
    <property type="entry name" value="Peptidase_C12_UCH"/>
</dbReference>